<evidence type="ECO:0008006" key="4">
    <source>
        <dbReference type="Google" id="ProtNLM"/>
    </source>
</evidence>
<accession>A0A7Y9T9J5</accession>
<feature type="chain" id="PRO_5031073751" description="Cupin domain-containing protein" evidence="1">
    <location>
        <begin position="19"/>
        <end position="229"/>
    </location>
</feature>
<evidence type="ECO:0000256" key="1">
    <source>
        <dbReference type="SAM" id="SignalP"/>
    </source>
</evidence>
<gene>
    <name evidence="2" type="ORF">HDF12_001800</name>
</gene>
<dbReference type="AlphaFoldDB" id="A0A7Y9T9J5"/>
<feature type="signal peptide" evidence="1">
    <location>
        <begin position="1"/>
        <end position="18"/>
    </location>
</feature>
<name>A0A7Y9T9J5_9BACT</name>
<dbReference type="Gene3D" id="2.60.120.10">
    <property type="entry name" value="Jelly Rolls"/>
    <property type="match status" value="1"/>
</dbReference>
<reference evidence="2 3" key="1">
    <citation type="submission" date="2020-07" db="EMBL/GenBank/DDBJ databases">
        <title>Genomic Encyclopedia of Type Strains, Phase IV (KMG-V): Genome sequencing to study the core and pangenomes of soil and plant-associated prokaryotes.</title>
        <authorList>
            <person name="Whitman W."/>
        </authorList>
    </citation>
    <scope>NUCLEOTIDE SEQUENCE [LARGE SCALE GENOMIC DNA]</scope>
    <source>
        <strain evidence="2 3">M8UP30</strain>
    </source>
</reference>
<dbReference type="Proteomes" id="UP000534186">
    <property type="component" value="Unassembled WGS sequence"/>
</dbReference>
<dbReference type="InterPro" id="IPR014710">
    <property type="entry name" value="RmlC-like_jellyroll"/>
</dbReference>
<evidence type="ECO:0000313" key="3">
    <source>
        <dbReference type="Proteomes" id="UP000534186"/>
    </source>
</evidence>
<dbReference type="SUPFAM" id="SSF51182">
    <property type="entry name" value="RmlC-like cupins"/>
    <property type="match status" value="1"/>
</dbReference>
<keyword evidence="1" id="KW-0732">Signal</keyword>
<dbReference type="EMBL" id="JACCCV010000001">
    <property type="protein sequence ID" value="NYF51435.1"/>
    <property type="molecule type" value="Genomic_DNA"/>
</dbReference>
<protein>
    <recommendedName>
        <fullName evidence="4">Cupin domain-containing protein</fullName>
    </recommendedName>
</protein>
<evidence type="ECO:0000313" key="2">
    <source>
        <dbReference type="EMBL" id="NYF51435.1"/>
    </source>
</evidence>
<comment type="caution">
    <text evidence="2">The sequence shown here is derived from an EMBL/GenBank/DDBJ whole genome shotgun (WGS) entry which is preliminary data.</text>
</comment>
<proteinExistence type="predicted"/>
<organism evidence="2 3">
    <name type="scientific">Tunturiibacter lichenicola</name>
    <dbReference type="NCBI Taxonomy" id="2051959"/>
    <lineage>
        <taxon>Bacteria</taxon>
        <taxon>Pseudomonadati</taxon>
        <taxon>Acidobacteriota</taxon>
        <taxon>Terriglobia</taxon>
        <taxon>Terriglobales</taxon>
        <taxon>Acidobacteriaceae</taxon>
        <taxon>Tunturiibacter</taxon>
    </lineage>
</organism>
<sequence>MHKILPLIVLLSSSLPLAAQQNPSPLPSNYHTVLTNDAFKVISVQYGPHEKVPVHDHPATPTVFVYLNNSGPVNIIHDGTPPSTVTRPPTQLGAFRFNRGIIERHSIENLSDLPSLFLRVELPNLTLPDTTPDFRGPAPTDLTHNISATEFSSPHVTVLRVVCVNPAPCNVPPTAAPSVLIAFSSTALTHDGQTTKIAIGTVLPIAPSQSFQISPVASEPAHILLISRH</sequence>
<dbReference type="InterPro" id="IPR011051">
    <property type="entry name" value="RmlC_Cupin_sf"/>
</dbReference>